<evidence type="ECO:0000256" key="3">
    <source>
        <dbReference type="ARBA" id="ARBA00009025"/>
    </source>
</evidence>
<feature type="transmembrane region" description="Helical" evidence="17">
    <location>
        <begin position="224"/>
        <end position="247"/>
    </location>
</feature>
<dbReference type="GO" id="GO:0015990">
    <property type="term" value="P:electron transport coupled proton transport"/>
    <property type="evidence" value="ECO:0007669"/>
    <property type="project" value="TreeGrafter"/>
</dbReference>
<gene>
    <name evidence="20" type="primary">ND4</name>
</gene>
<protein>
    <recommendedName>
        <fullName evidence="5 17">NADH-ubiquinone oxidoreductase chain 4</fullName>
        <ecNumber evidence="4 17">7.1.1.2</ecNumber>
    </recommendedName>
</protein>
<keyword evidence="13 17" id="KW-0830">Ubiquinone</keyword>
<feature type="transmembrane region" description="Helical" evidence="17">
    <location>
        <begin position="62"/>
        <end position="84"/>
    </location>
</feature>
<evidence type="ECO:0000256" key="7">
    <source>
        <dbReference type="ARBA" id="ARBA00022660"/>
    </source>
</evidence>
<feature type="transmembrane region" description="Helical" evidence="17">
    <location>
        <begin position="341"/>
        <end position="363"/>
    </location>
</feature>
<evidence type="ECO:0000256" key="2">
    <source>
        <dbReference type="ARBA" id="ARBA00004225"/>
    </source>
</evidence>
<keyword evidence="15 17" id="KW-0472">Membrane</keyword>
<keyword evidence="11 17" id="KW-1133">Transmembrane helix</keyword>
<dbReference type="AlphaFoldDB" id="A0A0U1X149"/>
<evidence type="ECO:0000259" key="19">
    <source>
        <dbReference type="Pfam" id="PF01059"/>
    </source>
</evidence>
<organism evidence="20">
    <name type="scientific">Elasmosoma sp. QL-2014</name>
    <dbReference type="NCBI Taxonomy" id="1491720"/>
    <lineage>
        <taxon>Eukaryota</taxon>
        <taxon>Metazoa</taxon>
        <taxon>Ecdysozoa</taxon>
        <taxon>Arthropoda</taxon>
        <taxon>Hexapoda</taxon>
        <taxon>Insecta</taxon>
        <taxon>Pterygota</taxon>
        <taxon>Neoptera</taxon>
        <taxon>Endopterygota</taxon>
        <taxon>Hymenoptera</taxon>
        <taxon>Apocrita</taxon>
        <taxon>Ichneumonoidea</taxon>
        <taxon>Braconidae</taxon>
        <taxon>Neoneurinae</taxon>
        <taxon>Elasmosoma</taxon>
    </lineage>
</organism>
<dbReference type="GO" id="GO:0042773">
    <property type="term" value="P:ATP synthesis coupled electron transport"/>
    <property type="evidence" value="ECO:0007669"/>
    <property type="project" value="InterPro"/>
</dbReference>
<feature type="transmembrane region" description="Helical" evidence="17">
    <location>
        <begin position="184"/>
        <end position="203"/>
    </location>
</feature>
<evidence type="ECO:0000256" key="10">
    <source>
        <dbReference type="ARBA" id="ARBA00022982"/>
    </source>
</evidence>
<dbReference type="InterPro" id="IPR000260">
    <property type="entry name" value="NADH4_N"/>
</dbReference>
<feature type="transmembrane region" description="Helical" evidence="17">
    <location>
        <begin position="383"/>
        <end position="405"/>
    </location>
</feature>
<evidence type="ECO:0000256" key="13">
    <source>
        <dbReference type="ARBA" id="ARBA00023075"/>
    </source>
</evidence>
<evidence type="ECO:0000313" key="20">
    <source>
        <dbReference type="EMBL" id="AHX97794.1"/>
    </source>
</evidence>
<feature type="domain" description="NADH:quinone oxidoreductase/Mrp antiporter transmembrane" evidence="18">
    <location>
        <begin position="109"/>
        <end position="392"/>
    </location>
</feature>
<sequence length="446" mass="51406">MMKLILFLMSIIALMLIFNKNKIYKINTHTFMVLSTMILLSMFNNTYMSWSKIYYFSGLDNLSISLIMLTIWINSLATMAFTPLKKTSNMFLITILMMTLALVLCFSSINMLTFYIMFESSLIPMIFIIMGWGAQIDRIQASMYMLFYTLLGSLPFLVTLFFLFKKLNTLSFILMYNFSNTLYSNNIFLFLSILGAFLIKLPLYFTHSWLPKAHTEAPVSGSMILAGIMLKLGTYSIYRLILIFNFINMKFSFIIISVSLVGSIYCSLMCLNQMDMKIIVAYSSIVHMNFSLASLFMANSWGFKGTLWMMIAHGLCSSALFFLVNLNYERTHSRLIIFNKGLINILPSLSMWWFLICVSNFGAPPSMNLLSEIILIKSILSKSNLNLVMVFFIPLLSTLYSILLFSSQHGKFFNTMNFKMISVKEFLIILLHWTPLNLIFMNLLLF</sequence>
<feature type="transmembrane region" description="Helical" evidence="17">
    <location>
        <begin position="307"/>
        <end position="329"/>
    </location>
</feature>
<evidence type="ECO:0000256" key="8">
    <source>
        <dbReference type="ARBA" id="ARBA00022692"/>
    </source>
</evidence>
<name>A0A0U1X149_9HYME</name>
<evidence type="ECO:0000256" key="9">
    <source>
        <dbReference type="ARBA" id="ARBA00022967"/>
    </source>
</evidence>
<evidence type="ECO:0000256" key="4">
    <source>
        <dbReference type="ARBA" id="ARBA00012944"/>
    </source>
</evidence>
<dbReference type="PANTHER" id="PTHR43507">
    <property type="entry name" value="NADH-UBIQUINONE OXIDOREDUCTASE CHAIN 4"/>
    <property type="match status" value="1"/>
</dbReference>
<evidence type="ECO:0000256" key="6">
    <source>
        <dbReference type="ARBA" id="ARBA00022448"/>
    </source>
</evidence>
<evidence type="ECO:0000256" key="15">
    <source>
        <dbReference type="ARBA" id="ARBA00023136"/>
    </source>
</evidence>
<dbReference type="InterPro" id="IPR003918">
    <property type="entry name" value="NADH_UbQ_OxRdtase"/>
</dbReference>
<evidence type="ECO:0000256" key="11">
    <source>
        <dbReference type="ARBA" id="ARBA00022989"/>
    </source>
</evidence>
<dbReference type="PANTHER" id="PTHR43507:SF20">
    <property type="entry name" value="NADH-UBIQUINONE OXIDOREDUCTASE CHAIN 4"/>
    <property type="match status" value="1"/>
</dbReference>
<evidence type="ECO:0000259" key="18">
    <source>
        <dbReference type="Pfam" id="PF00361"/>
    </source>
</evidence>
<dbReference type="PRINTS" id="PR01437">
    <property type="entry name" value="NUOXDRDTASE4"/>
</dbReference>
<feature type="transmembrane region" description="Helical" evidence="17">
    <location>
        <begin position="426"/>
        <end position="445"/>
    </location>
</feature>
<reference evidence="20" key="1">
    <citation type="submission" date="2014-02" db="EMBL/GenBank/DDBJ databases">
        <title>The comparative mitochondrial genomes from Braconidae subfamilies and the phylogeny of the Hymenoptera.</title>
        <authorList>
            <person name="Li Q."/>
            <person name="Wei S.J."/>
            <person name="Chen X.X."/>
        </authorList>
    </citation>
    <scope>NUCLEOTIDE SEQUENCE</scope>
</reference>
<evidence type="ECO:0000256" key="5">
    <source>
        <dbReference type="ARBA" id="ARBA00021006"/>
    </source>
</evidence>
<feature type="transmembrane region" description="Helical" evidence="17">
    <location>
        <begin position="91"/>
        <end position="109"/>
    </location>
</feature>
<dbReference type="InterPro" id="IPR001750">
    <property type="entry name" value="ND/Mrp_TM"/>
</dbReference>
<keyword evidence="6 17" id="KW-0813">Transport</keyword>
<comment type="function">
    <text evidence="1">Core subunit of the mitochondrial membrane respiratory chain NADH dehydrogenase (Complex I) that is believed to belong to the minimal assembly required for catalysis. Complex I functions in the transfer of electrons from NADH to the respiratory chain. The immediate electron acceptor for the enzyme is believed to be ubiquinone.</text>
</comment>
<comment type="similarity">
    <text evidence="3 17">Belongs to the complex I subunit 4 family.</text>
</comment>
<comment type="catalytic activity">
    <reaction evidence="16 17">
        <text>a ubiquinone + NADH + 5 H(+)(in) = a ubiquinol + NAD(+) + 4 H(+)(out)</text>
        <dbReference type="Rhea" id="RHEA:29091"/>
        <dbReference type="Rhea" id="RHEA-COMP:9565"/>
        <dbReference type="Rhea" id="RHEA-COMP:9566"/>
        <dbReference type="ChEBI" id="CHEBI:15378"/>
        <dbReference type="ChEBI" id="CHEBI:16389"/>
        <dbReference type="ChEBI" id="CHEBI:17976"/>
        <dbReference type="ChEBI" id="CHEBI:57540"/>
        <dbReference type="ChEBI" id="CHEBI:57945"/>
        <dbReference type="EC" id="7.1.1.2"/>
    </reaction>
</comment>
<dbReference type="EMBL" id="KJ412470">
    <property type="protein sequence ID" value="AHX97794.1"/>
    <property type="molecule type" value="Genomic_DNA"/>
</dbReference>
<keyword evidence="7 17" id="KW-0679">Respiratory chain</keyword>
<keyword evidence="8 17" id="KW-0812">Transmembrane</keyword>
<feature type="transmembrane region" description="Helical" evidence="17">
    <location>
        <begin position="146"/>
        <end position="164"/>
    </location>
</feature>
<geneLocation type="mitochondrion" evidence="20"/>
<dbReference type="GO" id="GO:0008137">
    <property type="term" value="F:NADH dehydrogenase (ubiquinone) activity"/>
    <property type="evidence" value="ECO:0007669"/>
    <property type="project" value="UniProtKB-UniRule"/>
</dbReference>
<keyword evidence="9" id="KW-1278">Translocase</keyword>
<dbReference type="EC" id="7.1.1.2" evidence="4 17"/>
<dbReference type="GO" id="GO:0031966">
    <property type="term" value="C:mitochondrial membrane"/>
    <property type="evidence" value="ECO:0007669"/>
    <property type="project" value="UniProtKB-SubCell"/>
</dbReference>
<feature type="transmembrane region" description="Helical" evidence="17">
    <location>
        <begin position="253"/>
        <end position="271"/>
    </location>
</feature>
<feature type="transmembrane region" description="Helical" evidence="17">
    <location>
        <begin position="6"/>
        <end position="24"/>
    </location>
</feature>
<dbReference type="GO" id="GO:0003954">
    <property type="term" value="F:NADH dehydrogenase activity"/>
    <property type="evidence" value="ECO:0007669"/>
    <property type="project" value="TreeGrafter"/>
</dbReference>
<feature type="transmembrane region" description="Helical" evidence="17">
    <location>
        <begin position="115"/>
        <end position="134"/>
    </location>
</feature>
<dbReference type="GO" id="GO:0048039">
    <property type="term" value="F:ubiquinone binding"/>
    <property type="evidence" value="ECO:0007669"/>
    <property type="project" value="TreeGrafter"/>
</dbReference>
<feature type="domain" description="NADH:ubiquinone oxidoreductase chain 4 N-terminal" evidence="19">
    <location>
        <begin position="1"/>
        <end position="105"/>
    </location>
</feature>
<keyword evidence="12 17" id="KW-0520">NAD</keyword>
<comment type="function">
    <text evidence="17">Core subunit of the mitochondrial membrane respiratory chain NADH dehydrogenase (Complex I) which catalyzes electron transfer from NADH through the respiratory chain, using ubiquinone as an electron acceptor. Essential for the catalytic activity and assembly of complex I.</text>
</comment>
<dbReference type="Pfam" id="PF01059">
    <property type="entry name" value="Oxidored_q5_N"/>
    <property type="match status" value="1"/>
</dbReference>
<keyword evidence="10 17" id="KW-0249">Electron transport</keyword>
<evidence type="ECO:0000256" key="17">
    <source>
        <dbReference type="RuleBase" id="RU003297"/>
    </source>
</evidence>
<evidence type="ECO:0000256" key="12">
    <source>
        <dbReference type="ARBA" id="ARBA00023027"/>
    </source>
</evidence>
<keyword evidence="14 17" id="KW-0496">Mitochondrion</keyword>
<evidence type="ECO:0000256" key="14">
    <source>
        <dbReference type="ARBA" id="ARBA00023128"/>
    </source>
</evidence>
<comment type="subcellular location">
    <subcellularLocation>
        <location evidence="2 17">Mitochondrion membrane</location>
        <topology evidence="2 17">Multi-pass membrane protein</topology>
    </subcellularLocation>
</comment>
<evidence type="ECO:0000256" key="1">
    <source>
        <dbReference type="ARBA" id="ARBA00003257"/>
    </source>
</evidence>
<accession>A0A0U1X149</accession>
<proteinExistence type="inferred from homology"/>
<evidence type="ECO:0000256" key="16">
    <source>
        <dbReference type="ARBA" id="ARBA00049551"/>
    </source>
</evidence>
<dbReference type="Pfam" id="PF00361">
    <property type="entry name" value="Proton_antipo_M"/>
    <property type="match status" value="1"/>
</dbReference>